<dbReference type="PROSITE" id="PS50111">
    <property type="entry name" value="CHEMOTAXIS_TRANSDUC_2"/>
    <property type="match status" value="1"/>
</dbReference>
<feature type="domain" description="HAMP" evidence="7">
    <location>
        <begin position="202"/>
        <end position="259"/>
    </location>
</feature>
<feature type="region of interest" description="Disordered" evidence="4">
    <location>
        <begin position="313"/>
        <end position="334"/>
    </location>
</feature>
<evidence type="ECO:0000256" key="5">
    <source>
        <dbReference type="SAM" id="Phobius"/>
    </source>
</evidence>
<feature type="compositionally biased region" description="Polar residues" evidence="4">
    <location>
        <begin position="313"/>
        <end position="323"/>
    </location>
</feature>
<keyword evidence="9" id="KW-1185">Reference proteome</keyword>
<protein>
    <submittedName>
        <fullName evidence="8">Methyl-accepting chemotaxis protein</fullName>
    </submittedName>
</protein>
<feature type="domain" description="Methyl-accepting transducer" evidence="6">
    <location>
        <begin position="278"/>
        <end position="529"/>
    </location>
</feature>
<dbReference type="Proteomes" id="UP001208567">
    <property type="component" value="Unassembled WGS sequence"/>
</dbReference>
<accession>A0ABQ5N7F9</accession>
<evidence type="ECO:0000256" key="2">
    <source>
        <dbReference type="ARBA" id="ARBA00029447"/>
    </source>
</evidence>
<dbReference type="SMART" id="SM00304">
    <property type="entry name" value="HAMP"/>
    <property type="match status" value="1"/>
</dbReference>
<dbReference type="SMART" id="SM00283">
    <property type="entry name" value="MA"/>
    <property type="match status" value="1"/>
</dbReference>
<keyword evidence="5" id="KW-0812">Transmembrane</keyword>
<comment type="similarity">
    <text evidence="2">Belongs to the methyl-accepting chemotaxis (MCP) protein family.</text>
</comment>
<feature type="transmembrane region" description="Helical" evidence="5">
    <location>
        <begin position="6"/>
        <end position="32"/>
    </location>
</feature>
<keyword evidence="1 3" id="KW-0807">Transducer</keyword>
<evidence type="ECO:0000313" key="9">
    <source>
        <dbReference type="Proteomes" id="UP001208567"/>
    </source>
</evidence>
<comment type="caution">
    <text evidence="8">The sequence shown here is derived from an EMBL/GenBank/DDBJ whole genome shotgun (WGS) entry which is preliminary data.</text>
</comment>
<keyword evidence="5" id="KW-0472">Membrane</keyword>
<sequence>MKISKFLNLIGGLFLLIIFMTAASIIFLTYSFQSEKTAVSRQAEFKQLGIDLENSTNYLTNEARAYVQFGDQVHYDNYTKELNETKTRDKVVKRLKELNAPEGELALIEQAKANSDGMVTTEDQAMGDAKAGNFDKARKSMFDSNYDANKANIDANIKDFQNKMNARAEKETDKATLNLYISIYVTIALIAVLTLLIIYTFVVLTKKISNLGKISDRLAELSNNEGDLTSRLELNSKDEIGQIAKSFNKMLESLQILISEINTTTEQVAAHSEQASGTMTDVSEKIRYISEATVQIARGSEDLSATTEEVNASTQEIESTTNELSRKAAGASESSKEIKKRANIIKGKGVASMEEANTLYDEKQGHILRAIDEGKIVGEIKAMAEAIGAIAEQTNLLALNAAIEAARAGEQGRGFAVVADEVKKLAEQSSETVSNIQGVLGKVQNAFDNLSKNTLDVLGFIDNKVKPDYQLLVETGEQYEKDAVQINEVLAGVANSSNLMLGSIEEVGRAIQSVSATAEEAAASSEEIQASISETASFVEEAVVQINEQAEMAHKLNNLVRKFKV</sequence>
<dbReference type="EMBL" id="BRXR01000001">
    <property type="protein sequence ID" value="GLC31117.1"/>
    <property type="molecule type" value="Genomic_DNA"/>
</dbReference>
<dbReference type="Pfam" id="PF00015">
    <property type="entry name" value="MCPsignal"/>
    <property type="match status" value="1"/>
</dbReference>
<dbReference type="InterPro" id="IPR004090">
    <property type="entry name" value="Chemotax_Me-accpt_rcpt"/>
</dbReference>
<evidence type="ECO:0000259" key="6">
    <source>
        <dbReference type="PROSITE" id="PS50111"/>
    </source>
</evidence>
<dbReference type="CDD" id="cd06225">
    <property type="entry name" value="HAMP"/>
    <property type="match status" value="1"/>
</dbReference>
<dbReference type="Pfam" id="PF00672">
    <property type="entry name" value="HAMP"/>
    <property type="match status" value="1"/>
</dbReference>
<name>A0ABQ5N7F9_9CLOT</name>
<dbReference type="PROSITE" id="PS50885">
    <property type="entry name" value="HAMP"/>
    <property type="match status" value="1"/>
</dbReference>
<dbReference type="InterPro" id="IPR004089">
    <property type="entry name" value="MCPsignal_dom"/>
</dbReference>
<gene>
    <name evidence="8" type="ORF">bsdE14_25270</name>
</gene>
<dbReference type="Gene3D" id="1.10.287.950">
    <property type="entry name" value="Methyl-accepting chemotaxis protein"/>
    <property type="match status" value="1"/>
</dbReference>
<dbReference type="InterPro" id="IPR003660">
    <property type="entry name" value="HAMP_dom"/>
</dbReference>
<proteinExistence type="inferred from homology"/>
<evidence type="ECO:0000256" key="4">
    <source>
        <dbReference type="SAM" id="MobiDB-lite"/>
    </source>
</evidence>
<evidence type="ECO:0000256" key="1">
    <source>
        <dbReference type="ARBA" id="ARBA00023224"/>
    </source>
</evidence>
<evidence type="ECO:0000259" key="7">
    <source>
        <dbReference type="PROSITE" id="PS50885"/>
    </source>
</evidence>
<keyword evidence="5" id="KW-1133">Transmembrane helix</keyword>
<evidence type="ECO:0000313" key="8">
    <source>
        <dbReference type="EMBL" id="GLC31117.1"/>
    </source>
</evidence>
<dbReference type="SUPFAM" id="SSF58104">
    <property type="entry name" value="Methyl-accepting chemotaxis protein (MCP) signaling domain"/>
    <property type="match status" value="1"/>
</dbReference>
<reference evidence="8 9" key="1">
    <citation type="journal article" date="2024" name="Int. J. Syst. Evol. Microbiol.">
        <title>Clostridium omnivorum sp. nov., isolated from anoxic soil under the treatment of reductive soil disinfestation.</title>
        <authorList>
            <person name="Ueki A."/>
            <person name="Tonouchi A."/>
            <person name="Kaku N."/>
            <person name="Honma S."/>
            <person name="Ueki K."/>
        </authorList>
    </citation>
    <scope>NUCLEOTIDE SEQUENCE [LARGE SCALE GENOMIC DNA]</scope>
    <source>
        <strain evidence="8 9">E14</strain>
    </source>
</reference>
<dbReference type="PRINTS" id="PR00260">
    <property type="entry name" value="CHEMTRNSDUCR"/>
</dbReference>
<evidence type="ECO:0000256" key="3">
    <source>
        <dbReference type="PROSITE-ProRule" id="PRU00284"/>
    </source>
</evidence>
<dbReference type="PANTHER" id="PTHR32089">
    <property type="entry name" value="METHYL-ACCEPTING CHEMOTAXIS PROTEIN MCPB"/>
    <property type="match status" value="1"/>
</dbReference>
<dbReference type="PANTHER" id="PTHR32089:SF112">
    <property type="entry name" value="LYSOZYME-LIKE PROTEIN-RELATED"/>
    <property type="match status" value="1"/>
</dbReference>
<dbReference type="RefSeq" id="WP_264850400.1">
    <property type="nucleotide sequence ID" value="NZ_BRXR01000001.1"/>
</dbReference>
<feature type="transmembrane region" description="Helical" evidence="5">
    <location>
        <begin position="177"/>
        <end position="202"/>
    </location>
</feature>
<organism evidence="8 9">
    <name type="scientific">Clostridium omnivorum</name>
    <dbReference type="NCBI Taxonomy" id="1604902"/>
    <lineage>
        <taxon>Bacteria</taxon>
        <taxon>Bacillati</taxon>
        <taxon>Bacillota</taxon>
        <taxon>Clostridia</taxon>
        <taxon>Eubacteriales</taxon>
        <taxon>Clostridiaceae</taxon>
        <taxon>Clostridium</taxon>
    </lineage>
</organism>